<keyword evidence="1" id="KW-0472">Membrane</keyword>
<proteinExistence type="predicted"/>
<comment type="caution">
    <text evidence="2">The sequence shown here is derived from an EMBL/GenBank/DDBJ whole genome shotgun (WGS) entry which is preliminary data.</text>
</comment>
<protein>
    <submittedName>
        <fullName evidence="2">Uncharacterized protein</fullName>
    </submittedName>
</protein>
<feature type="transmembrane region" description="Helical" evidence="1">
    <location>
        <begin position="134"/>
        <end position="165"/>
    </location>
</feature>
<dbReference type="EMBL" id="JARKHS020029913">
    <property type="protein sequence ID" value="KAK8762629.1"/>
    <property type="molecule type" value="Genomic_DNA"/>
</dbReference>
<reference evidence="2 3" key="1">
    <citation type="journal article" date="2023" name="Arcadia Sci">
        <title>De novo assembly of a long-read Amblyomma americanum tick genome.</title>
        <authorList>
            <person name="Chou S."/>
            <person name="Poskanzer K.E."/>
            <person name="Rollins M."/>
            <person name="Thuy-Boun P.S."/>
        </authorList>
    </citation>
    <scope>NUCLEOTIDE SEQUENCE [LARGE SCALE GENOMIC DNA]</scope>
    <source>
        <strain evidence="2">F_SG_1</strain>
        <tissue evidence="2">Salivary glands</tissue>
    </source>
</reference>
<evidence type="ECO:0000313" key="3">
    <source>
        <dbReference type="Proteomes" id="UP001321473"/>
    </source>
</evidence>
<accession>A0AAQ4DJI9</accession>
<dbReference type="Proteomes" id="UP001321473">
    <property type="component" value="Unassembled WGS sequence"/>
</dbReference>
<organism evidence="2 3">
    <name type="scientific">Amblyomma americanum</name>
    <name type="common">Lone star tick</name>
    <dbReference type="NCBI Taxonomy" id="6943"/>
    <lineage>
        <taxon>Eukaryota</taxon>
        <taxon>Metazoa</taxon>
        <taxon>Ecdysozoa</taxon>
        <taxon>Arthropoda</taxon>
        <taxon>Chelicerata</taxon>
        <taxon>Arachnida</taxon>
        <taxon>Acari</taxon>
        <taxon>Parasitiformes</taxon>
        <taxon>Ixodida</taxon>
        <taxon>Ixodoidea</taxon>
        <taxon>Ixodidae</taxon>
        <taxon>Amblyomminae</taxon>
        <taxon>Amblyomma</taxon>
    </lineage>
</organism>
<keyword evidence="1" id="KW-0812">Transmembrane</keyword>
<keyword evidence="3" id="KW-1185">Reference proteome</keyword>
<evidence type="ECO:0000256" key="1">
    <source>
        <dbReference type="SAM" id="Phobius"/>
    </source>
</evidence>
<sequence>MILKKGLEYESYPAKPQPNIVIIRRAKTHCLRLAYNEGHRMSSWTGFRQKTDIRVEGPWRWLWSRTTTKKKDSVADWSASSSSSNSAACTWELSEGGDAFHRKSVLLSAGSEGHTTMDAAENGVRIQGRRRRRVVLLLTSSRLYALASLVFFAALVAVGLVAYFMRLVAGVSAALNASTGGGARAAATARHVLKTLAARQSTSST</sequence>
<name>A0AAQ4DJI9_AMBAM</name>
<evidence type="ECO:0000313" key="2">
    <source>
        <dbReference type="EMBL" id="KAK8762629.1"/>
    </source>
</evidence>
<dbReference type="AlphaFoldDB" id="A0AAQ4DJI9"/>
<gene>
    <name evidence="2" type="ORF">V5799_026104</name>
</gene>
<keyword evidence="1" id="KW-1133">Transmembrane helix</keyword>